<evidence type="ECO:0000313" key="2">
    <source>
        <dbReference type="EMBL" id="CAH1402476.1"/>
    </source>
</evidence>
<accession>A0A9P0MT83</accession>
<gene>
    <name evidence="2" type="ORF">NEZAVI_LOCUS11288</name>
</gene>
<keyword evidence="3" id="KW-1185">Reference proteome</keyword>
<keyword evidence="1" id="KW-0812">Transmembrane</keyword>
<proteinExistence type="predicted"/>
<sequence>MTNYIVQNQHNTDFKKFTKIQVTQLQKLKMLSYFVGLEEELVYFLVAEIVVFFSIFVMRSLLKPDDTVLKALWQREDEDEVFYDALSCKKI</sequence>
<protein>
    <submittedName>
        <fullName evidence="2">Uncharacterized protein</fullName>
    </submittedName>
</protein>
<feature type="transmembrane region" description="Helical" evidence="1">
    <location>
        <begin position="41"/>
        <end position="62"/>
    </location>
</feature>
<dbReference type="EMBL" id="OV725081">
    <property type="protein sequence ID" value="CAH1402476.1"/>
    <property type="molecule type" value="Genomic_DNA"/>
</dbReference>
<keyword evidence="1" id="KW-0472">Membrane</keyword>
<dbReference type="Proteomes" id="UP001152798">
    <property type="component" value="Chromosome 5"/>
</dbReference>
<keyword evidence="1" id="KW-1133">Transmembrane helix</keyword>
<name>A0A9P0MT83_NEZVI</name>
<dbReference type="AlphaFoldDB" id="A0A9P0MT83"/>
<evidence type="ECO:0000313" key="3">
    <source>
        <dbReference type="Proteomes" id="UP001152798"/>
    </source>
</evidence>
<organism evidence="2 3">
    <name type="scientific">Nezara viridula</name>
    <name type="common">Southern green stink bug</name>
    <name type="synonym">Cimex viridulus</name>
    <dbReference type="NCBI Taxonomy" id="85310"/>
    <lineage>
        <taxon>Eukaryota</taxon>
        <taxon>Metazoa</taxon>
        <taxon>Ecdysozoa</taxon>
        <taxon>Arthropoda</taxon>
        <taxon>Hexapoda</taxon>
        <taxon>Insecta</taxon>
        <taxon>Pterygota</taxon>
        <taxon>Neoptera</taxon>
        <taxon>Paraneoptera</taxon>
        <taxon>Hemiptera</taxon>
        <taxon>Heteroptera</taxon>
        <taxon>Panheteroptera</taxon>
        <taxon>Pentatomomorpha</taxon>
        <taxon>Pentatomoidea</taxon>
        <taxon>Pentatomidae</taxon>
        <taxon>Pentatominae</taxon>
        <taxon>Nezara</taxon>
    </lineage>
</organism>
<evidence type="ECO:0000256" key="1">
    <source>
        <dbReference type="SAM" id="Phobius"/>
    </source>
</evidence>
<reference evidence="2" key="1">
    <citation type="submission" date="2022-01" db="EMBL/GenBank/DDBJ databases">
        <authorList>
            <person name="King R."/>
        </authorList>
    </citation>
    <scope>NUCLEOTIDE SEQUENCE</scope>
</reference>